<dbReference type="EMBL" id="AP018150">
    <property type="protein sequence ID" value="BBE09181.1"/>
    <property type="molecule type" value="Genomic_DNA"/>
</dbReference>
<dbReference type="KEGG" id="mcys:MCB1EB_1020"/>
<proteinExistence type="predicted"/>
<dbReference type="InterPro" id="IPR025979">
    <property type="entry name" value="ChrR-like_cupin_dom"/>
</dbReference>
<reference evidence="2 3" key="1">
    <citation type="journal article" date="2018" name="Microbes Environ.">
        <title>Comparative Genomic Insights into Endofungal Lifestyles of Two Bacterial Endosymbionts, Mycoavidus cysteinexigens and Burkholderia rhizoxinica.</title>
        <authorList>
            <person name="Sharmin D."/>
            <person name="Guo Y."/>
            <person name="Nishizawa T."/>
            <person name="Ohshima S."/>
            <person name="Sato Y."/>
            <person name="Takashima Y."/>
            <person name="Narisawa K."/>
            <person name="Ohta H."/>
        </authorList>
    </citation>
    <scope>NUCLEOTIDE SEQUENCE [LARGE SCALE GENOMIC DNA]</scope>
    <source>
        <strain evidence="2 3">B1-EB</strain>
    </source>
</reference>
<dbReference type="RefSeq" id="WP_026920644.1">
    <property type="nucleotide sequence ID" value="NZ_AP018150.1"/>
</dbReference>
<keyword evidence="3" id="KW-1185">Reference proteome</keyword>
<dbReference type="Gene3D" id="2.60.120.10">
    <property type="entry name" value="Jelly Rolls"/>
    <property type="match status" value="1"/>
</dbReference>
<accession>A0A2Z6EUU2</accession>
<dbReference type="InterPro" id="IPR011051">
    <property type="entry name" value="RmlC_Cupin_sf"/>
</dbReference>
<gene>
    <name evidence="2" type="ORF">MCB1EB_1020</name>
</gene>
<dbReference type="AlphaFoldDB" id="A0A2Z6EUU2"/>
<sequence>MLLEREVARQWNKTDIDGMLISNVWDENGDGSYFVRFEAGARFPMHDHNGWEQIFMIEGIVKFGEVELHAGDCLLLNKGEQHAALALTDATFFVAHRGGIEMIN</sequence>
<evidence type="ECO:0000313" key="3">
    <source>
        <dbReference type="Proteomes" id="UP000282597"/>
    </source>
</evidence>
<feature type="domain" description="ChrR-like cupin" evidence="1">
    <location>
        <begin position="19"/>
        <end position="96"/>
    </location>
</feature>
<protein>
    <recommendedName>
        <fullName evidence="1">ChrR-like cupin domain-containing protein</fullName>
    </recommendedName>
</protein>
<evidence type="ECO:0000313" key="2">
    <source>
        <dbReference type="EMBL" id="BBE09181.1"/>
    </source>
</evidence>
<evidence type="ECO:0000259" key="1">
    <source>
        <dbReference type="Pfam" id="PF12973"/>
    </source>
</evidence>
<name>A0A2Z6EUU2_9BURK</name>
<dbReference type="Pfam" id="PF12973">
    <property type="entry name" value="Cupin_7"/>
    <property type="match status" value="1"/>
</dbReference>
<dbReference type="SUPFAM" id="SSF51182">
    <property type="entry name" value="RmlC-like cupins"/>
    <property type="match status" value="1"/>
</dbReference>
<organism evidence="2 3">
    <name type="scientific">Mycoavidus cysteinexigens</name>
    <dbReference type="NCBI Taxonomy" id="1553431"/>
    <lineage>
        <taxon>Bacteria</taxon>
        <taxon>Pseudomonadati</taxon>
        <taxon>Pseudomonadota</taxon>
        <taxon>Betaproteobacteria</taxon>
        <taxon>Burkholderiales</taxon>
        <taxon>Burkholderiaceae</taxon>
        <taxon>Mycoavidus</taxon>
    </lineage>
</organism>
<dbReference type="Proteomes" id="UP000282597">
    <property type="component" value="Chromosome"/>
</dbReference>
<dbReference type="InterPro" id="IPR014710">
    <property type="entry name" value="RmlC-like_jellyroll"/>
</dbReference>